<keyword evidence="1" id="KW-0812">Transmembrane</keyword>
<feature type="transmembrane region" description="Helical" evidence="1">
    <location>
        <begin position="159"/>
        <end position="178"/>
    </location>
</feature>
<proteinExistence type="predicted"/>
<feature type="transmembrane region" description="Helical" evidence="1">
    <location>
        <begin position="86"/>
        <end position="106"/>
    </location>
</feature>
<feature type="transmembrane region" description="Helical" evidence="1">
    <location>
        <begin position="61"/>
        <end position="80"/>
    </location>
</feature>
<name>A0ABT9VBE8_9BACI</name>
<evidence type="ECO:0000313" key="3">
    <source>
        <dbReference type="Proteomes" id="UP001224359"/>
    </source>
</evidence>
<comment type="caution">
    <text evidence="2">The sequence shown here is derived from an EMBL/GenBank/DDBJ whole genome shotgun (WGS) entry which is preliminary data.</text>
</comment>
<sequence>MQSLIGLLLWIFLFLPPVRDFLESMMILHMHMQMPLIILAGFLMAKPIIKRFSSFFEKWNEDGLPGIVLFVLILGYWMIPRTMDDALLSVNVELFKFINLAFLAGVPLRDSFPKLSTTIKHSILLILFIMVTSVGSLYIFSDSQLCNNYLQVEQLTLGWSFLIMGFAITGYLAYVWLFDPDAYE</sequence>
<protein>
    <recommendedName>
        <fullName evidence="4">Cytochrome c oxidase assembly protein</fullName>
    </recommendedName>
</protein>
<feature type="transmembrane region" description="Helical" evidence="1">
    <location>
        <begin position="30"/>
        <end position="49"/>
    </location>
</feature>
<feature type="transmembrane region" description="Helical" evidence="1">
    <location>
        <begin position="118"/>
        <end position="139"/>
    </location>
</feature>
<dbReference type="Proteomes" id="UP001224359">
    <property type="component" value="Unassembled WGS sequence"/>
</dbReference>
<evidence type="ECO:0008006" key="4">
    <source>
        <dbReference type="Google" id="ProtNLM"/>
    </source>
</evidence>
<organism evidence="2 3">
    <name type="scientific">Alkalibacillus salilacus</name>
    <dbReference type="NCBI Taxonomy" id="284582"/>
    <lineage>
        <taxon>Bacteria</taxon>
        <taxon>Bacillati</taxon>
        <taxon>Bacillota</taxon>
        <taxon>Bacilli</taxon>
        <taxon>Bacillales</taxon>
        <taxon>Bacillaceae</taxon>
        <taxon>Alkalibacillus</taxon>
    </lineage>
</organism>
<dbReference type="RefSeq" id="WP_306973835.1">
    <property type="nucleotide sequence ID" value="NZ_JAUSTQ010000001.1"/>
</dbReference>
<accession>A0ABT9VBE8</accession>
<dbReference type="EMBL" id="JAUSTQ010000001">
    <property type="protein sequence ID" value="MDQ0158266.1"/>
    <property type="molecule type" value="Genomic_DNA"/>
</dbReference>
<keyword evidence="3" id="KW-1185">Reference proteome</keyword>
<gene>
    <name evidence="2" type="ORF">J2S77_000216</name>
</gene>
<keyword evidence="1" id="KW-0472">Membrane</keyword>
<keyword evidence="1" id="KW-1133">Transmembrane helix</keyword>
<evidence type="ECO:0000313" key="2">
    <source>
        <dbReference type="EMBL" id="MDQ0158266.1"/>
    </source>
</evidence>
<reference evidence="2 3" key="1">
    <citation type="submission" date="2023-07" db="EMBL/GenBank/DDBJ databases">
        <title>Genomic Encyclopedia of Type Strains, Phase IV (KMG-IV): sequencing the most valuable type-strain genomes for metagenomic binning, comparative biology and taxonomic classification.</title>
        <authorList>
            <person name="Goeker M."/>
        </authorList>
    </citation>
    <scope>NUCLEOTIDE SEQUENCE [LARGE SCALE GENOMIC DNA]</scope>
    <source>
        <strain evidence="2 3">DSM 16460</strain>
    </source>
</reference>
<evidence type="ECO:0000256" key="1">
    <source>
        <dbReference type="SAM" id="Phobius"/>
    </source>
</evidence>